<sequence>MRLKFIFFVYFFNFVTFGYGANILFLSPLASPSHHNWNRNLYLAMVKNGHNVTALSPDIDQDITENLHYIKLDGVYEGIHNSSDDAIDMIDFAKASEWQAFKVFWHYCTVNNHLAAKSQGLQTLLNYPDTFKFDLIVMDYTIGGFLIGFLHKFRYPPVVAVTAFSVPHYFTKTFGGHRQPSYIPHHGSRFSDSMTFYERIINQIYYLIDDYNYHFKFIPDQNELMHEMFKYKNLPHITELQKYFGLALVNVHPAVEQYPPLPSNMIPVGGLQIVDPKPLNPEIKSFIEAGKQGTVLFSLGTNVKSEMLDDVMKKMFVSVFAELPQYNFLWKYESDLKISLPKNVMIQAWLKQNDILAHKNLKAFISHCGLMSTQEATWRGVPVVGMPFFADQRRNIIGLVNRGTGIELDVFTLKRDEFKAALLEILENPKYYENAQRRAHVFQDQKEKPLERAVFWLEWAMRHKNDFHIIQSPVQVIGSFIGNGYDVMLFGLAIVVVFILTIFKCYQKFCNKKSEQKEKLN</sequence>
<keyword evidence="4" id="KW-1133">Transmembrane helix</keyword>
<name>A0A336N6S2_CULSO</name>
<dbReference type="EMBL" id="UFQT01002937">
    <property type="protein sequence ID" value="SSX34318.1"/>
    <property type="molecule type" value="Genomic_DNA"/>
</dbReference>
<dbReference type="VEuPathDB" id="VectorBase:CSON007805"/>
<dbReference type="Gene3D" id="3.40.50.2000">
    <property type="entry name" value="Glycogen Phosphorylase B"/>
    <property type="match status" value="1"/>
</dbReference>
<dbReference type="InterPro" id="IPR002213">
    <property type="entry name" value="UDP_glucos_trans"/>
</dbReference>
<evidence type="ECO:0000256" key="4">
    <source>
        <dbReference type="SAM" id="Phobius"/>
    </source>
</evidence>
<keyword evidence="3" id="KW-0808">Transferase</keyword>
<dbReference type="GO" id="GO:0008194">
    <property type="term" value="F:UDP-glycosyltransferase activity"/>
    <property type="evidence" value="ECO:0007669"/>
    <property type="project" value="InterPro"/>
</dbReference>
<proteinExistence type="inferred from homology"/>
<dbReference type="SUPFAM" id="SSF53756">
    <property type="entry name" value="UDP-Glycosyltransferase/glycogen phosphorylase"/>
    <property type="match status" value="1"/>
</dbReference>
<evidence type="ECO:0000256" key="3">
    <source>
        <dbReference type="ARBA" id="ARBA00022679"/>
    </source>
</evidence>
<keyword evidence="2" id="KW-0328">Glycosyltransferase</keyword>
<dbReference type="PANTHER" id="PTHR48043">
    <property type="entry name" value="EG:EG0003.4 PROTEIN-RELATED"/>
    <property type="match status" value="1"/>
</dbReference>
<protein>
    <submittedName>
        <fullName evidence="5">CSON007805 protein</fullName>
    </submittedName>
</protein>
<dbReference type="PANTHER" id="PTHR48043:SF159">
    <property type="entry name" value="EG:EG0003.4 PROTEIN-RELATED"/>
    <property type="match status" value="1"/>
</dbReference>
<keyword evidence="4" id="KW-0812">Transmembrane</keyword>
<accession>A0A336N6S2</accession>
<dbReference type="OMA" id="DYFKFEH"/>
<dbReference type="CDD" id="cd03784">
    <property type="entry name" value="GT1_Gtf-like"/>
    <property type="match status" value="1"/>
</dbReference>
<feature type="transmembrane region" description="Helical" evidence="4">
    <location>
        <begin position="7"/>
        <end position="30"/>
    </location>
</feature>
<dbReference type="Pfam" id="PF00201">
    <property type="entry name" value="UDPGT"/>
    <property type="match status" value="1"/>
</dbReference>
<comment type="similarity">
    <text evidence="1">Belongs to the UDP-glycosyltransferase family.</text>
</comment>
<evidence type="ECO:0000256" key="1">
    <source>
        <dbReference type="ARBA" id="ARBA00009995"/>
    </source>
</evidence>
<dbReference type="InterPro" id="IPR050271">
    <property type="entry name" value="UDP-glycosyltransferase"/>
</dbReference>
<feature type="transmembrane region" description="Helical" evidence="4">
    <location>
        <begin position="487"/>
        <end position="506"/>
    </location>
</feature>
<reference evidence="5" key="1">
    <citation type="submission" date="2018-07" db="EMBL/GenBank/DDBJ databases">
        <authorList>
            <person name="Quirk P.G."/>
            <person name="Krulwich T.A."/>
        </authorList>
    </citation>
    <scope>NUCLEOTIDE SEQUENCE</scope>
</reference>
<gene>
    <name evidence="5" type="primary">CSON007805</name>
</gene>
<evidence type="ECO:0000256" key="2">
    <source>
        <dbReference type="ARBA" id="ARBA00022676"/>
    </source>
</evidence>
<evidence type="ECO:0000313" key="5">
    <source>
        <dbReference type="EMBL" id="SSX34318.1"/>
    </source>
</evidence>
<dbReference type="FunFam" id="3.40.50.2000:FF:000021">
    <property type="entry name" value="UDP-glucuronosyltransferase"/>
    <property type="match status" value="1"/>
</dbReference>
<dbReference type="AlphaFoldDB" id="A0A336N6S2"/>
<organism evidence="5">
    <name type="scientific">Culicoides sonorensis</name>
    <name type="common">Biting midge</name>
    <dbReference type="NCBI Taxonomy" id="179676"/>
    <lineage>
        <taxon>Eukaryota</taxon>
        <taxon>Metazoa</taxon>
        <taxon>Ecdysozoa</taxon>
        <taxon>Arthropoda</taxon>
        <taxon>Hexapoda</taxon>
        <taxon>Insecta</taxon>
        <taxon>Pterygota</taxon>
        <taxon>Neoptera</taxon>
        <taxon>Endopterygota</taxon>
        <taxon>Diptera</taxon>
        <taxon>Nematocera</taxon>
        <taxon>Chironomoidea</taxon>
        <taxon>Ceratopogonidae</taxon>
        <taxon>Ceratopogoninae</taxon>
        <taxon>Culicoides</taxon>
        <taxon>Monoculicoides</taxon>
    </lineage>
</organism>
<keyword evidence="4" id="KW-0472">Membrane</keyword>